<sequence>MNINTEIPGIWVFHGAGARFAGGVFVSRESGLTWAAKHSLTGVLTRYPLNEGAYDQALRLGTFTPKRPEQREALFIGGFTCASMEHVHVEDGIPQ</sequence>
<feature type="domain" description="DUF7710" evidence="1">
    <location>
        <begin position="10"/>
        <end position="93"/>
    </location>
</feature>
<dbReference type="EMBL" id="CP067993">
    <property type="protein sequence ID" value="QQQ43778.1"/>
    <property type="molecule type" value="Genomic_DNA"/>
</dbReference>
<dbReference type="RefSeq" id="WP_201118657.1">
    <property type="nucleotide sequence ID" value="NZ_CP067993.1"/>
</dbReference>
<protein>
    <recommendedName>
        <fullName evidence="1">DUF7710 domain-containing protein</fullName>
    </recommendedName>
</protein>
<evidence type="ECO:0000259" key="1">
    <source>
        <dbReference type="Pfam" id="PF24819"/>
    </source>
</evidence>
<proteinExistence type="predicted"/>
<dbReference type="InterPro" id="IPR056127">
    <property type="entry name" value="DUF7710"/>
</dbReference>
<gene>
    <name evidence="2" type="ORF">JJL50_07020</name>
</gene>
<dbReference type="Pfam" id="PF24819">
    <property type="entry name" value="DUF7710"/>
    <property type="match status" value="1"/>
</dbReference>
<name>A0ABD7C8I0_STEMA</name>
<accession>A0ABD7C8I0</accession>
<dbReference type="Proteomes" id="UP000596095">
    <property type="component" value="Chromosome"/>
</dbReference>
<dbReference type="AlphaFoldDB" id="A0ABD7C8I0"/>
<evidence type="ECO:0000313" key="2">
    <source>
        <dbReference type="EMBL" id="QQQ43778.1"/>
    </source>
</evidence>
<evidence type="ECO:0000313" key="3">
    <source>
        <dbReference type="Proteomes" id="UP000596095"/>
    </source>
</evidence>
<organism evidence="2 3">
    <name type="scientific">Stenotrophomonas maltophilia</name>
    <name type="common">Pseudomonas maltophilia</name>
    <name type="synonym">Xanthomonas maltophilia</name>
    <dbReference type="NCBI Taxonomy" id="40324"/>
    <lineage>
        <taxon>Bacteria</taxon>
        <taxon>Pseudomonadati</taxon>
        <taxon>Pseudomonadota</taxon>
        <taxon>Gammaproteobacteria</taxon>
        <taxon>Lysobacterales</taxon>
        <taxon>Lysobacteraceae</taxon>
        <taxon>Stenotrophomonas</taxon>
        <taxon>Stenotrophomonas maltophilia group</taxon>
    </lineage>
</organism>
<reference evidence="2 3" key="1">
    <citation type="submission" date="2021-01" db="EMBL/GenBank/DDBJ databases">
        <title>Genome Characterization of a novel Stenotrophomonas isolate with high keratinase activity.</title>
        <authorList>
            <person name="Cao Z.-J."/>
        </authorList>
    </citation>
    <scope>NUCLEOTIDE SEQUENCE [LARGE SCALE GENOMIC DNA]</scope>
    <source>
        <strain evidence="2 3">DHHJ</strain>
    </source>
</reference>